<dbReference type="Proteomes" id="UP001055712">
    <property type="component" value="Unassembled WGS sequence"/>
</dbReference>
<protein>
    <submittedName>
        <fullName evidence="3">Uncharacterized protein</fullName>
    </submittedName>
</protein>
<proteinExistence type="predicted"/>
<dbReference type="OrthoDB" id="516729at2759"/>
<name>A0A9D4TMZ7_CHLVU</name>
<keyword evidence="4" id="KW-1185">Reference proteome</keyword>
<keyword evidence="1" id="KW-0812">Transmembrane</keyword>
<organism evidence="3 4">
    <name type="scientific">Chlorella vulgaris</name>
    <name type="common">Green alga</name>
    <dbReference type="NCBI Taxonomy" id="3077"/>
    <lineage>
        <taxon>Eukaryota</taxon>
        <taxon>Viridiplantae</taxon>
        <taxon>Chlorophyta</taxon>
        <taxon>core chlorophytes</taxon>
        <taxon>Trebouxiophyceae</taxon>
        <taxon>Chlorellales</taxon>
        <taxon>Chlorellaceae</taxon>
        <taxon>Chlorella clade</taxon>
        <taxon>Chlorella</taxon>
    </lineage>
</organism>
<evidence type="ECO:0000313" key="3">
    <source>
        <dbReference type="EMBL" id="KAI3430238.1"/>
    </source>
</evidence>
<sequence>MAMLAVWALTLAGGVVLIGGVAALTSDAGPIPEPYKLAWTAISLEVTTLLVTLYAIAVGPYRNWRATCLAMYAVITPILITLCNTVLTAKGGLPGSNGSETRANVVAAGLILVSLGNFLQMLVSAVHDVEHPVQLADHHHNQGGKVTV</sequence>
<feature type="transmembrane region" description="Helical" evidence="1">
    <location>
        <begin position="69"/>
        <end position="89"/>
    </location>
</feature>
<feature type="transmembrane region" description="Helical" evidence="1">
    <location>
        <begin position="39"/>
        <end position="57"/>
    </location>
</feature>
<keyword evidence="2" id="KW-0732">Signal</keyword>
<feature type="transmembrane region" description="Helical" evidence="1">
    <location>
        <begin position="101"/>
        <end position="119"/>
    </location>
</feature>
<keyword evidence="1" id="KW-1133">Transmembrane helix</keyword>
<evidence type="ECO:0000313" key="4">
    <source>
        <dbReference type="Proteomes" id="UP001055712"/>
    </source>
</evidence>
<reference evidence="3" key="2">
    <citation type="submission" date="2020-11" db="EMBL/GenBank/DDBJ databases">
        <authorList>
            <person name="Cecchin M."/>
            <person name="Marcolungo L."/>
            <person name="Rossato M."/>
            <person name="Girolomoni L."/>
            <person name="Cosentino E."/>
            <person name="Cuine S."/>
            <person name="Li-Beisson Y."/>
            <person name="Delledonne M."/>
            <person name="Ballottari M."/>
        </authorList>
    </citation>
    <scope>NUCLEOTIDE SEQUENCE</scope>
    <source>
        <strain evidence="3">211/11P</strain>
        <tissue evidence="3">Whole cell</tissue>
    </source>
</reference>
<dbReference type="AlphaFoldDB" id="A0A9D4TMZ7"/>
<feature type="signal peptide" evidence="2">
    <location>
        <begin position="1"/>
        <end position="23"/>
    </location>
</feature>
<evidence type="ECO:0000256" key="1">
    <source>
        <dbReference type="SAM" id="Phobius"/>
    </source>
</evidence>
<comment type="caution">
    <text evidence="3">The sequence shown here is derived from an EMBL/GenBank/DDBJ whole genome shotgun (WGS) entry which is preliminary data.</text>
</comment>
<accession>A0A9D4TMZ7</accession>
<dbReference type="EMBL" id="SIDB01000007">
    <property type="protein sequence ID" value="KAI3430238.1"/>
    <property type="molecule type" value="Genomic_DNA"/>
</dbReference>
<evidence type="ECO:0000256" key="2">
    <source>
        <dbReference type="SAM" id="SignalP"/>
    </source>
</evidence>
<reference evidence="3" key="1">
    <citation type="journal article" date="2019" name="Plant J.">
        <title>Chlorella vulgaris genome assembly and annotation reveals the molecular basis for metabolic acclimation to high light conditions.</title>
        <authorList>
            <person name="Cecchin M."/>
            <person name="Marcolungo L."/>
            <person name="Rossato M."/>
            <person name="Girolomoni L."/>
            <person name="Cosentino E."/>
            <person name="Cuine S."/>
            <person name="Li-Beisson Y."/>
            <person name="Delledonne M."/>
            <person name="Ballottari M."/>
        </authorList>
    </citation>
    <scope>NUCLEOTIDE SEQUENCE</scope>
    <source>
        <strain evidence="3">211/11P</strain>
    </source>
</reference>
<feature type="chain" id="PRO_5039214784" evidence="2">
    <location>
        <begin position="24"/>
        <end position="148"/>
    </location>
</feature>
<keyword evidence="1" id="KW-0472">Membrane</keyword>
<gene>
    <name evidence="3" type="ORF">D9Q98_004834</name>
</gene>